<accession>A0A6J4VBW1</accession>
<name>A0A6J4VBW1_9BACT</name>
<organism evidence="2">
    <name type="scientific">uncultured Thermomicrobiales bacterium</name>
    <dbReference type="NCBI Taxonomy" id="1645740"/>
    <lineage>
        <taxon>Bacteria</taxon>
        <taxon>Pseudomonadati</taxon>
        <taxon>Thermomicrobiota</taxon>
        <taxon>Thermomicrobia</taxon>
        <taxon>Thermomicrobiales</taxon>
        <taxon>environmental samples</taxon>
    </lineage>
</organism>
<gene>
    <name evidence="2" type="ORF">AVDCRST_MAG49-4019</name>
</gene>
<dbReference type="AlphaFoldDB" id="A0A6J4VBW1"/>
<proteinExistence type="predicted"/>
<evidence type="ECO:0000313" key="2">
    <source>
        <dbReference type="EMBL" id="CAA9574508.1"/>
    </source>
</evidence>
<sequence>MGASSFPDPTETRNLPKGRELVGSWDGRRAPARTLGKAPGALVLRATPIVDRCRRRVRRWD</sequence>
<evidence type="ECO:0000256" key="1">
    <source>
        <dbReference type="SAM" id="MobiDB-lite"/>
    </source>
</evidence>
<feature type="region of interest" description="Disordered" evidence="1">
    <location>
        <begin position="1"/>
        <end position="33"/>
    </location>
</feature>
<reference evidence="2" key="1">
    <citation type="submission" date="2020-02" db="EMBL/GenBank/DDBJ databases">
        <authorList>
            <person name="Meier V. D."/>
        </authorList>
    </citation>
    <scope>NUCLEOTIDE SEQUENCE</scope>
    <source>
        <strain evidence="2">AVDCRST_MAG49</strain>
    </source>
</reference>
<protein>
    <submittedName>
        <fullName evidence="2">Uncharacterized protein</fullName>
    </submittedName>
</protein>
<dbReference type="EMBL" id="CADCWG010000290">
    <property type="protein sequence ID" value="CAA9574508.1"/>
    <property type="molecule type" value="Genomic_DNA"/>
</dbReference>